<reference evidence="3 4" key="1">
    <citation type="submission" date="2017-04" db="EMBL/GenBank/DDBJ databases">
        <title>The new phylogeny of genus Mycobacterium.</title>
        <authorList>
            <person name="Tortoli E."/>
            <person name="Trovato A."/>
            <person name="Cirillo D.M."/>
        </authorList>
    </citation>
    <scope>NUCLEOTIDE SEQUENCE [LARGE SCALE GENOMIC DNA]</scope>
    <source>
        <strain evidence="3 4">TBL 1200985</strain>
    </source>
</reference>
<organism evidence="3 4">
    <name type="scientific">Mycobacterium decipiens</name>
    <dbReference type="NCBI Taxonomy" id="1430326"/>
    <lineage>
        <taxon>Bacteria</taxon>
        <taxon>Bacillati</taxon>
        <taxon>Actinomycetota</taxon>
        <taxon>Actinomycetes</taxon>
        <taxon>Mycobacteriales</taxon>
        <taxon>Mycobacteriaceae</taxon>
        <taxon>Mycobacterium</taxon>
    </lineage>
</organism>
<dbReference type="Pfam" id="PF00106">
    <property type="entry name" value="adh_short"/>
    <property type="match status" value="1"/>
</dbReference>
<dbReference type="PANTHER" id="PTHR24321">
    <property type="entry name" value="DEHYDROGENASES, SHORT CHAIN"/>
    <property type="match status" value="1"/>
</dbReference>
<dbReference type="InterPro" id="IPR002347">
    <property type="entry name" value="SDR_fam"/>
</dbReference>
<comment type="caution">
    <text evidence="3">The sequence shown here is derived from an EMBL/GenBank/DDBJ whole genome shotgun (WGS) entry which is preliminary data.</text>
</comment>
<dbReference type="Pfam" id="PF13561">
    <property type="entry name" value="adh_short_C2"/>
    <property type="match status" value="1"/>
</dbReference>
<name>A0A1X2LQL9_9MYCO</name>
<dbReference type="NCBIfam" id="NF005395">
    <property type="entry name" value="PRK06940.1"/>
    <property type="match status" value="1"/>
</dbReference>
<sequence length="282" mass="28481">MNHDVLTVIGVGGMGHAIARRLGCGKTVLLADNNEEALIGVAESLSAAGHHIESSSVDVSSADSVRALAALAASLGNVTQLAHTAGLSPSQASAKAILAVDLLGVALVLQEFGEVIAPGGAGVVIASMASHLLPPLSSEHQYALAHDPPGELLQLDFIRRVSEPAFAYPIAKQANLVRVRAASAHWGRRRARVNSISPGIIFTPMGQRELGSPVGDGMRSMIAASATGRIGTPDDIAAAAAFLLGPDATFITGTDLLVDGGAVAALAAGGKGTASPRHPARG</sequence>
<evidence type="ECO:0000256" key="1">
    <source>
        <dbReference type="ARBA" id="ARBA00006484"/>
    </source>
</evidence>
<comment type="similarity">
    <text evidence="1">Belongs to the short-chain dehydrogenases/reductases (SDR) family.</text>
</comment>
<dbReference type="GO" id="GO:0016491">
    <property type="term" value="F:oxidoreductase activity"/>
    <property type="evidence" value="ECO:0007669"/>
    <property type="project" value="UniProtKB-KW"/>
</dbReference>
<proteinExistence type="inferred from homology"/>
<dbReference type="EMBL" id="NCXP01000050">
    <property type="protein sequence ID" value="OSC36870.1"/>
    <property type="molecule type" value="Genomic_DNA"/>
</dbReference>
<dbReference type="PRINTS" id="PR00081">
    <property type="entry name" value="GDHRDH"/>
</dbReference>
<keyword evidence="2" id="KW-0560">Oxidoreductase</keyword>
<dbReference type="InterPro" id="IPR036291">
    <property type="entry name" value="NAD(P)-bd_dom_sf"/>
</dbReference>
<dbReference type="AlphaFoldDB" id="A0A1X2LQL9"/>
<evidence type="ECO:0000313" key="3">
    <source>
        <dbReference type="EMBL" id="OSC36870.1"/>
    </source>
</evidence>
<keyword evidence="4" id="KW-1185">Reference proteome</keyword>
<dbReference type="PANTHER" id="PTHR24321:SF8">
    <property type="entry name" value="ESTRADIOL 17-BETA-DEHYDROGENASE 8-RELATED"/>
    <property type="match status" value="1"/>
</dbReference>
<dbReference type="Proteomes" id="UP000193247">
    <property type="component" value="Unassembled WGS sequence"/>
</dbReference>
<dbReference type="OrthoDB" id="9803333at2"/>
<dbReference type="Gene3D" id="3.40.50.720">
    <property type="entry name" value="NAD(P)-binding Rossmann-like Domain"/>
    <property type="match status" value="1"/>
</dbReference>
<accession>A0A1X2LQL9</accession>
<protein>
    <submittedName>
        <fullName evidence="3">Short-chain dehydrogenase</fullName>
    </submittedName>
</protein>
<gene>
    <name evidence="3" type="ORF">B8W66_22345</name>
</gene>
<dbReference type="STRING" id="1430326.B8W66_22345"/>
<evidence type="ECO:0000256" key="2">
    <source>
        <dbReference type="ARBA" id="ARBA00023002"/>
    </source>
</evidence>
<dbReference type="RefSeq" id="WP_085327435.1">
    <property type="nucleotide sequence ID" value="NZ_NCXP01000050.1"/>
</dbReference>
<dbReference type="SUPFAM" id="SSF51735">
    <property type="entry name" value="NAD(P)-binding Rossmann-fold domains"/>
    <property type="match status" value="1"/>
</dbReference>
<evidence type="ECO:0000313" key="4">
    <source>
        <dbReference type="Proteomes" id="UP000193247"/>
    </source>
</evidence>